<evidence type="ECO:0000313" key="3">
    <source>
        <dbReference type="EMBL" id="KAK2601639.1"/>
    </source>
</evidence>
<dbReference type="Pfam" id="PF00650">
    <property type="entry name" value="CRAL_TRIO"/>
    <property type="match status" value="1"/>
</dbReference>
<comment type="caution">
    <text evidence="3">The sequence shown here is derived from an EMBL/GenBank/DDBJ whole genome shotgun (WGS) entry which is preliminary data.</text>
</comment>
<feature type="region of interest" description="Disordered" evidence="1">
    <location>
        <begin position="473"/>
        <end position="498"/>
    </location>
</feature>
<dbReference type="InterPro" id="IPR011074">
    <property type="entry name" value="CRAL/TRIO_N_dom"/>
</dbReference>
<dbReference type="PANTHER" id="PTHR46590">
    <property type="entry name" value="PHOSPHATIDYLINOSITOL TRANSFER PROTEIN CSR1-RELATED"/>
    <property type="match status" value="1"/>
</dbReference>
<evidence type="ECO:0000259" key="2">
    <source>
        <dbReference type="PROSITE" id="PS50191"/>
    </source>
</evidence>
<dbReference type="SUPFAM" id="SSF52087">
    <property type="entry name" value="CRAL/TRIO domain"/>
    <property type="match status" value="1"/>
</dbReference>
<keyword evidence="4" id="KW-1185">Reference proteome</keyword>
<dbReference type="InterPro" id="IPR036865">
    <property type="entry name" value="CRAL-TRIO_dom_sf"/>
</dbReference>
<dbReference type="InterPro" id="IPR001251">
    <property type="entry name" value="CRAL-TRIO_dom"/>
</dbReference>
<dbReference type="Pfam" id="PF03765">
    <property type="entry name" value="CRAL_TRIO_N"/>
    <property type="match status" value="1"/>
</dbReference>
<reference evidence="3" key="1">
    <citation type="submission" date="2023-06" db="EMBL/GenBank/DDBJ databases">
        <title>Conoideocrella luteorostrata (Hypocreales: Clavicipitaceae), a potential biocontrol fungus for elongate hemlock scale in United States Christmas tree production areas.</title>
        <authorList>
            <person name="Barrett H."/>
            <person name="Lovett B."/>
            <person name="Macias A.M."/>
            <person name="Stajich J.E."/>
            <person name="Kasson M.T."/>
        </authorList>
    </citation>
    <scope>NUCLEOTIDE SEQUENCE</scope>
    <source>
        <strain evidence="3">ARSEF 14590</strain>
    </source>
</reference>
<feature type="compositionally biased region" description="Polar residues" evidence="1">
    <location>
        <begin position="485"/>
        <end position="498"/>
    </location>
</feature>
<dbReference type="SMART" id="SM00516">
    <property type="entry name" value="SEC14"/>
    <property type="match status" value="1"/>
</dbReference>
<dbReference type="Proteomes" id="UP001251528">
    <property type="component" value="Unassembled WGS sequence"/>
</dbReference>
<organism evidence="3 4">
    <name type="scientific">Conoideocrella luteorostrata</name>
    <dbReference type="NCBI Taxonomy" id="1105319"/>
    <lineage>
        <taxon>Eukaryota</taxon>
        <taxon>Fungi</taxon>
        <taxon>Dikarya</taxon>
        <taxon>Ascomycota</taxon>
        <taxon>Pezizomycotina</taxon>
        <taxon>Sordariomycetes</taxon>
        <taxon>Hypocreomycetidae</taxon>
        <taxon>Hypocreales</taxon>
        <taxon>Clavicipitaceae</taxon>
        <taxon>Conoideocrella</taxon>
    </lineage>
</organism>
<feature type="domain" description="CRAL-TRIO" evidence="2">
    <location>
        <begin position="217"/>
        <end position="362"/>
    </location>
</feature>
<dbReference type="InterPro" id="IPR036273">
    <property type="entry name" value="CRAL/TRIO_N_dom_sf"/>
</dbReference>
<protein>
    <submittedName>
        <fullName evidence="3">Phosphatidylinositol transfer protein csr1</fullName>
    </submittedName>
</protein>
<dbReference type="PROSITE" id="PS50191">
    <property type="entry name" value="CRAL_TRIO"/>
    <property type="match status" value="1"/>
</dbReference>
<dbReference type="CDD" id="cd00170">
    <property type="entry name" value="SEC14"/>
    <property type="match status" value="1"/>
</dbReference>
<gene>
    <name evidence="3" type="primary">CSR1_2</name>
    <name evidence="3" type="ORF">QQS21_004789</name>
</gene>
<accession>A0AAJ0CRN2</accession>
<dbReference type="EMBL" id="JASWJB010000073">
    <property type="protein sequence ID" value="KAK2601639.1"/>
    <property type="molecule type" value="Genomic_DNA"/>
</dbReference>
<evidence type="ECO:0000256" key="1">
    <source>
        <dbReference type="SAM" id="MobiDB-lite"/>
    </source>
</evidence>
<evidence type="ECO:0000313" key="4">
    <source>
        <dbReference type="Proteomes" id="UP001251528"/>
    </source>
</evidence>
<dbReference type="PANTHER" id="PTHR46590:SF1">
    <property type="entry name" value="PHOSPHATIDYLINOSITOL TRANSFER PROTEIN CSR1"/>
    <property type="match status" value="1"/>
</dbReference>
<name>A0AAJ0CRN2_9HYPO</name>
<dbReference type="SMART" id="SM01100">
    <property type="entry name" value="CRAL_TRIO_N"/>
    <property type="match status" value="1"/>
</dbReference>
<sequence>MSKLQKRQSYASSTTAAASMAPTIAHGYLGNLTEPQEAKLRALWAIGLKFIEIYEADEATSKAKTLEEKYVPPAKKSKSMPRGKCATHDKYPTLVTELLSLLPTDEQNLEKLAKQAVEALDHWTPHMYRLIVPNVVKHEHPDALALRFLRACDWDLIEATKMMGKTIYWRTMEAAVDDDIMKLGEGGSSEDEKNSQGLTRTLGADFMKQARWGKSFLHGTDRLGRPITYIRVRLHRSSDQCVQSLERYTIYLLELARLSLRHPIEMGTVLLDLSGFRLANFDLKPLKFLLKCVDEYYPDSVALLLIHNAPFGAKTLYRLIRFWLDPALVKKVRFTYGKRGLQKYIAPNQIIKELGGEEDWEYEYEEPRPNENLKMNNTATRDCLMEERRAMAMEFEELTREWIMNGQLSEKAREVCARRDRLVDDLAANYWELDPYVRARSVYDRQGYFRGAGGVEWYSRKLEEESVVSLEKVSSAAEASHHENTSSVGYESSVYDSD</sequence>
<dbReference type="Gene3D" id="3.40.525.10">
    <property type="entry name" value="CRAL-TRIO lipid binding domain"/>
    <property type="match status" value="1"/>
</dbReference>
<proteinExistence type="predicted"/>
<dbReference type="SUPFAM" id="SSF46938">
    <property type="entry name" value="CRAL/TRIO N-terminal domain"/>
    <property type="match status" value="1"/>
</dbReference>
<dbReference type="AlphaFoldDB" id="A0AAJ0CRN2"/>
<dbReference type="InterPro" id="IPR052432">
    <property type="entry name" value="PITP/CRAL-TRIO"/>
</dbReference>